<comment type="caution">
    <text evidence="4">The sequence shown here is derived from an EMBL/GenBank/DDBJ whole genome shotgun (WGS) entry which is preliminary data.</text>
</comment>
<evidence type="ECO:0000259" key="3">
    <source>
        <dbReference type="Pfam" id="PF13518"/>
    </source>
</evidence>
<feature type="region of interest" description="Disordered" evidence="2">
    <location>
        <begin position="104"/>
        <end position="137"/>
    </location>
</feature>
<keyword evidence="5" id="KW-1185">Reference proteome</keyword>
<feature type="non-terminal residue" evidence="4">
    <location>
        <position position="154"/>
    </location>
</feature>
<comment type="similarity">
    <text evidence="1">Belongs to the IS150/IS1296 orfA family.</text>
</comment>
<dbReference type="PANTHER" id="PTHR33795">
    <property type="entry name" value="INSERTION ELEMENT IS150 PROTEIN INSJ"/>
    <property type="match status" value="1"/>
</dbReference>
<proteinExistence type="inferred from homology"/>
<dbReference type="InterPro" id="IPR010921">
    <property type="entry name" value="Trp_repressor/repl_initiator"/>
</dbReference>
<dbReference type="Gene3D" id="1.10.10.10">
    <property type="entry name" value="Winged helix-like DNA-binding domain superfamily/Winged helix DNA-binding domain"/>
    <property type="match status" value="2"/>
</dbReference>
<reference evidence="4 5" key="1">
    <citation type="submission" date="2021-01" db="EMBL/GenBank/DDBJ databases">
        <title>Genome public.</title>
        <authorList>
            <person name="Liu C."/>
            <person name="Sun Q."/>
        </authorList>
    </citation>
    <scope>NUCLEOTIDE SEQUENCE [LARGE SCALE GENOMIC DNA]</scope>
    <source>
        <strain evidence="4 5">YIM B02564</strain>
    </source>
</reference>
<dbReference type="PANTHER" id="PTHR33795:SF1">
    <property type="entry name" value="INSERTION ELEMENT IS150 PROTEIN INSJ"/>
    <property type="match status" value="1"/>
</dbReference>
<gene>
    <name evidence="4" type="ORF">JK635_23655</name>
</gene>
<protein>
    <submittedName>
        <fullName evidence="4">Transposase</fullName>
    </submittedName>
</protein>
<dbReference type="EMBL" id="JAESWB010000401">
    <property type="protein sequence ID" value="MBL4955149.1"/>
    <property type="molecule type" value="Genomic_DNA"/>
</dbReference>
<evidence type="ECO:0000256" key="1">
    <source>
        <dbReference type="ARBA" id="ARBA00038232"/>
    </source>
</evidence>
<feature type="domain" description="Insertion element IS150 protein InsJ-like helix-turn-helix" evidence="3">
    <location>
        <begin position="8"/>
        <end position="58"/>
    </location>
</feature>
<dbReference type="SUPFAM" id="SSF46689">
    <property type="entry name" value="Homeodomain-like"/>
    <property type="match status" value="1"/>
</dbReference>
<dbReference type="InterPro" id="IPR036388">
    <property type="entry name" value="WH-like_DNA-bd_sf"/>
</dbReference>
<evidence type="ECO:0000256" key="2">
    <source>
        <dbReference type="SAM" id="MobiDB-lite"/>
    </source>
</evidence>
<organism evidence="4 5">
    <name type="scientific">Neobacillus paridis</name>
    <dbReference type="NCBI Taxonomy" id="2803862"/>
    <lineage>
        <taxon>Bacteria</taxon>
        <taxon>Bacillati</taxon>
        <taxon>Bacillota</taxon>
        <taxon>Bacilli</taxon>
        <taxon>Bacillales</taxon>
        <taxon>Bacillaceae</taxon>
        <taxon>Neobacillus</taxon>
    </lineage>
</organism>
<evidence type="ECO:0000313" key="4">
    <source>
        <dbReference type="EMBL" id="MBL4955149.1"/>
    </source>
</evidence>
<name>A0ABS1TV18_9BACI</name>
<sequence length="154" mass="17874">MRTFDVKFKRKVVREYLSGKGGCKLLAAKFDIADSQVRRWVGAYQHHGSAGLNRQRGRYTCEFKLEVLHRLAAENLSCRELAARYNIGNPHSITTWQRQHERGELRSPQHILPLDNLVPTKKKTSPRLPEPEQSEQADRLLRENQQLRAEVAYL</sequence>
<dbReference type="SUPFAM" id="SSF48295">
    <property type="entry name" value="TrpR-like"/>
    <property type="match status" value="1"/>
</dbReference>
<dbReference type="InterPro" id="IPR009057">
    <property type="entry name" value="Homeodomain-like_sf"/>
</dbReference>
<accession>A0ABS1TV18</accession>
<evidence type="ECO:0000313" key="5">
    <source>
        <dbReference type="Proteomes" id="UP000623967"/>
    </source>
</evidence>
<dbReference type="Pfam" id="PF13518">
    <property type="entry name" value="HTH_28"/>
    <property type="match status" value="1"/>
</dbReference>
<dbReference type="InterPro" id="IPR052057">
    <property type="entry name" value="IS150/IS1296_orfA-like"/>
</dbReference>
<dbReference type="InterPro" id="IPR055247">
    <property type="entry name" value="InsJ-like_HTH"/>
</dbReference>
<dbReference type="Proteomes" id="UP000623967">
    <property type="component" value="Unassembled WGS sequence"/>
</dbReference>